<dbReference type="PROSITE" id="PS51186">
    <property type="entry name" value="GNAT"/>
    <property type="match status" value="1"/>
</dbReference>
<dbReference type="AlphaFoldDB" id="A0A172TZ57"/>
<sequence>MISIVKAQVADAPLLAHIGRLSFIESHGRSATPTVIDEYVNDKFNLEVMQQELRDFANIYYIIYHNEQPAGYSKIIFDAKHPNISLPHVTKLERLYLLEAFYELRLGAELTQFNIDLSKEHHQNGMWLFVWTENERALRFYKKMGFQAIGNFDFKLTDAHANPNYQMLLTY</sequence>
<gene>
    <name evidence="2" type="ORF">SY85_19460</name>
</gene>
<feature type="domain" description="N-acetyltransferase" evidence="1">
    <location>
        <begin position="2"/>
        <end position="171"/>
    </location>
</feature>
<proteinExistence type="predicted"/>
<reference evidence="2 3" key="2">
    <citation type="journal article" date="2016" name="Int. J. Syst. Evol. Microbiol.">
        <title>Flavisolibacter tropicus sp. nov., isolated from tropical soil.</title>
        <authorList>
            <person name="Lee J.J."/>
            <person name="Kang M.S."/>
            <person name="Kim G.S."/>
            <person name="Lee C.S."/>
            <person name="Lim S."/>
            <person name="Lee J."/>
            <person name="Roh S.H."/>
            <person name="Kang H."/>
            <person name="Ha J.M."/>
            <person name="Bae S."/>
            <person name="Jung H.Y."/>
            <person name="Kim M.K."/>
        </authorList>
    </citation>
    <scope>NUCLEOTIDE SEQUENCE [LARGE SCALE GENOMIC DNA]</scope>
    <source>
        <strain evidence="2 3">LCS9</strain>
    </source>
</reference>
<dbReference type="EMBL" id="CP011390">
    <property type="protein sequence ID" value="ANE52340.1"/>
    <property type="molecule type" value="Genomic_DNA"/>
</dbReference>
<dbReference type="Gene3D" id="3.40.630.30">
    <property type="match status" value="1"/>
</dbReference>
<dbReference type="Proteomes" id="UP000077177">
    <property type="component" value="Chromosome"/>
</dbReference>
<dbReference type="RefSeq" id="WP_066406700.1">
    <property type="nucleotide sequence ID" value="NZ_CP011390.1"/>
</dbReference>
<dbReference type="Pfam" id="PF00583">
    <property type="entry name" value="Acetyltransf_1"/>
    <property type="match status" value="1"/>
</dbReference>
<dbReference type="InterPro" id="IPR016181">
    <property type="entry name" value="Acyl_CoA_acyltransferase"/>
</dbReference>
<accession>A0A172TZ57</accession>
<dbReference type="OrthoDB" id="7205533at2"/>
<evidence type="ECO:0000259" key="1">
    <source>
        <dbReference type="PROSITE" id="PS51186"/>
    </source>
</evidence>
<evidence type="ECO:0000313" key="3">
    <source>
        <dbReference type="Proteomes" id="UP000077177"/>
    </source>
</evidence>
<evidence type="ECO:0000313" key="2">
    <source>
        <dbReference type="EMBL" id="ANE52340.1"/>
    </source>
</evidence>
<dbReference type="InterPro" id="IPR000182">
    <property type="entry name" value="GNAT_dom"/>
</dbReference>
<dbReference type="SUPFAM" id="SSF55729">
    <property type="entry name" value="Acyl-CoA N-acyltransferases (Nat)"/>
    <property type="match status" value="1"/>
</dbReference>
<organism evidence="2 3">
    <name type="scientific">Flavisolibacter tropicus</name>
    <dbReference type="NCBI Taxonomy" id="1492898"/>
    <lineage>
        <taxon>Bacteria</taxon>
        <taxon>Pseudomonadati</taxon>
        <taxon>Bacteroidota</taxon>
        <taxon>Chitinophagia</taxon>
        <taxon>Chitinophagales</taxon>
        <taxon>Chitinophagaceae</taxon>
        <taxon>Flavisolibacter</taxon>
    </lineage>
</organism>
<protein>
    <recommendedName>
        <fullName evidence="1">N-acetyltransferase domain-containing protein</fullName>
    </recommendedName>
</protein>
<dbReference type="GO" id="GO:0016747">
    <property type="term" value="F:acyltransferase activity, transferring groups other than amino-acyl groups"/>
    <property type="evidence" value="ECO:0007669"/>
    <property type="project" value="InterPro"/>
</dbReference>
<keyword evidence="3" id="KW-1185">Reference proteome</keyword>
<dbReference type="KEGG" id="fla:SY85_19460"/>
<dbReference type="STRING" id="1492898.SY85_19460"/>
<reference evidence="3" key="1">
    <citation type="submission" date="2015-01" db="EMBL/GenBank/DDBJ databases">
        <title>Flavisolibacter sp./LCS9/ whole genome sequencing.</title>
        <authorList>
            <person name="Kim M.K."/>
            <person name="Srinivasan S."/>
            <person name="Lee J.-J."/>
        </authorList>
    </citation>
    <scope>NUCLEOTIDE SEQUENCE [LARGE SCALE GENOMIC DNA]</scope>
    <source>
        <strain evidence="3">LCS9</strain>
    </source>
</reference>
<name>A0A172TZ57_9BACT</name>